<organism evidence="3 4">
    <name type="scientific">Fructobacillus papyrifericola</name>
    <dbReference type="NCBI Taxonomy" id="2713172"/>
    <lineage>
        <taxon>Bacteria</taxon>
        <taxon>Bacillati</taxon>
        <taxon>Bacillota</taxon>
        <taxon>Bacilli</taxon>
        <taxon>Lactobacillales</taxon>
        <taxon>Lactobacillaceae</taxon>
        <taxon>Fructobacillus</taxon>
    </lineage>
</organism>
<evidence type="ECO:0000313" key="4">
    <source>
        <dbReference type="Proteomes" id="UP000735205"/>
    </source>
</evidence>
<dbReference type="Pfam" id="PF19258">
    <property type="entry name" value="KxYKxGKxW_sig"/>
    <property type="match status" value="1"/>
</dbReference>
<feature type="signal peptide" evidence="2">
    <location>
        <begin position="1"/>
        <end position="33"/>
    </location>
</feature>
<proteinExistence type="predicted"/>
<gene>
    <name evidence="3" type="ORF">G6R28_01190</name>
</gene>
<evidence type="ECO:0000256" key="1">
    <source>
        <dbReference type="ARBA" id="ARBA00022729"/>
    </source>
</evidence>
<evidence type="ECO:0000313" key="3">
    <source>
        <dbReference type="EMBL" id="MBS9335851.1"/>
    </source>
</evidence>
<keyword evidence="4" id="KW-1185">Reference proteome</keyword>
<keyword evidence="1 2" id="KW-0732">Signal</keyword>
<evidence type="ECO:0000256" key="2">
    <source>
        <dbReference type="SAM" id="SignalP"/>
    </source>
</evidence>
<sequence>MEYKHYKMFKSVKKWVVASVAAFAMLGLGQVTTQQGTHFGQREVAAADGTTLADAQSAAKTALESAAGTAKDPGNVSWTADKNNGVRMAFGGLGQDLTSEDMHLNTSANVTVSTDDQSAIQQVLSDYENKVASATSVDEVTSLQQEGTAKLALMGVKIQAKAMLAQDYQNVSSGTVYLLNKEAEADAKQTPIRFETSVASQDNYQNTIQNAYQDALTYIDNYSGTAQGLSDEMTSTNISTGLANKIRTLYYPIIQAEYRNDNRYYAYSNMVSTYTLMGNSTVPSDQYSTVLDALEKVNGEVDATPVSAGIHNTNYWMSMGKAMATAGIQALTKQTEAVSSEDKTAIESIANKGLADVAPLMIQVLVGFVLLKFLRRSSQMC</sequence>
<comment type="caution">
    <text evidence="3">The sequence shown here is derived from an EMBL/GenBank/DDBJ whole genome shotgun (WGS) entry which is preliminary data.</text>
</comment>
<feature type="chain" id="PRO_5047133437" evidence="2">
    <location>
        <begin position="34"/>
        <end position="381"/>
    </location>
</feature>
<protein>
    <submittedName>
        <fullName evidence="3">Uncharacterized protein</fullName>
    </submittedName>
</protein>
<accession>A0ABS5QTW7</accession>
<dbReference type="InterPro" id="IPR022263">
    <property type="entry name" value="KxYKxGKxW"/>
</dbReference>
<dbReference type="NCBIfam" id="TIGR03715">
    <property type="entry name" value="KxYKxGKxW"/>
    <property type="match status" value="1"/>
</dbReference>
<dbReference type="RefSeq" id="WP_213792418.1">
    <property type="nucleotide sequence ID" value="NZ_JAAMFJ010000001.1"/>
</dbReference>
<reference evidence="3 4" key="1">
    <citation type="submission" date="2020-02" db="EMBL/GenBank/DDBJ databases">
        <title>Fructobacillus sp. isolated from paper mulberry of Taiwan.</title>
        <authorList>
            <person name="Lin S.-T."/>
        </authorList>
    </citation>
    <scope>NUCLEOTIDE SEQUENCE [LARGE SCALE GENOMIC DNA]</scope>
    <source>
        <strain evidence="3 4">M1-21</strain>
    </source>
</reference>
<dbReference type="Proteomes" id="UP000735205">
    <property type="component" value="Unassembled WGS sequence"/>
</dbReference>
<dbReference type="EMBL" id="JAAMFJ010000001">
    <property type="protein sequence ID" value="MBS9335851.1"/>
    <property type="molecule type" value="Genomic_DNA"/>
</dbReference>
<name>A0ABS5QTW7_9LACO</name>